<accession>A0A2J8B410</accession>
<dbReference type="Proteomes" id="UP000236394">
    <property type="component" value="Unassembled WGS sequence"/>
</dbReference>
<feature type="region of interest" description="Disordered" evidence="1">
    <location>
        <begin position="105"/>
        <end position="126"/>
    </location>
</feature>
<feature type="domain" description="RND related barrel-sandwich hybrid" evidence="3">
    <location>
        <begin position="209"/>
        <end position="412"/>
    </location>
</feature>
<keyword evidence="2" id="KW-0472">Membrane</keyword>
<reference evidence="5" key="1">
    <citation type="submission" date="2017-04" db="EMBL/GenBank/DDBJ databases">
        <authorList>
            <person name="Bumgarner R.E."/>
            <person name="Fredricks D.N."/>
            <person name="Srinivasan S."/>
        </authorList>
    </citation>
    <scope>NUCLEOTIDE SEQUENCE [LARGE SCALE GENOMIC DNA]</scope>
    <source>
        <strain evidence="5">KA00405</strain>
    </source>
</reference>
<dbReference type="RefSeq" id="WP_102892209.1">
    <property type="nucleotide sequence ID" value="NZ_NBZD01000001.1"/>
</dbReference>
<organism evidence="4 5">
    <name type="scientific">Mageeibacillus indolicus</name>
    <dbReference type="NCBI Taxonomy" id="884684"/>
    <lineage>
        <taxon>Bacteria</taxon>
        <taxon>Bacillati</taxon>
        <taxon>Bacillota</taxon>
        <taxon>Clostridia</taxon>
        <taxon>Eubacteriales</taxon>
        <taxon>Oscillospiraceae</taxon>
        <taxon>Mageeibacillus</taxon>
    </lineage>
</organism>
<evidence type="ECO:0000256" key="2">
    <source>
        <dbReference type="SAM" id="Phobius"/>
    </source>
</evidence>
<evidence type="ECO:0000259" key="3">
    <source>
        <dbReference type="Pfam" id="PF26018"/>
    </source>
</evidence>
<evidence type="ECO:0000256" key="1">
    <source>
        <dbReference type="SAM" id="MobiDB-lite"/>
    </source>
</evidence>
<keyword evidence="2" id="KW-0812">Transmembrane</keyword>
<proteinExistence type="predicted"/>
<comment type="caution">
    <text evidence="4">The sequence shown here is derived from an EMBL/GenBank/DDBJ whole genome shotgun (WGS) entry which is preliminary data.</text>
</comment>
<name>A0A2J8B410_9FIRM</name>
<keyword evidence="2" id="KW-1133">Transmembrane helix</keyword>
<evidence type="ECO:0000313" key="5">
    <source>
        <dbReference type="Proteomes" id="UP000236394"/>
    </source>
</evidence>
<feature type="compositionally biased region" description="Basic and acidic residues" evidence="1">
    <location>
        <begin position="19"/>
        <end position="42"/>
    </location>
</feature>
<protein>
    <recommendedName>
        <fullName evidence="3">RND related barrel-sandwich hybrid domain-containing protein</fullName>
    </recommendedName>
</protein>
<feature type="region of interest" description="Disordered" evidence="1">
    <location>
        <begin position="1"/>
        <end position="42"/>
    </location>
</feature>
<dbReference type="AlphaFoldDB" id="A0A2J8B410"/>
<sequence length="566" mass="63519">MSNKQDDFLYNAGRSGKRAGGESERRDKRQTDYRTEQYSESHKVGRFEHEFDRLSDDFTFLGSDSGKPDSDKYMSAADLWWQKKSASTERQSQFVADYRDNRLDQPNAAYPRQTASPNSETDYDVQTVAERERRAAEQRELRRHRMRRQRRVRFRAGILLSLILLTLILTFVLIRLIVNRSANQTGLRFITSGTLYRTVDGKAIVIRNEKVEKAAADGFVQPLAGEGERVAYGQKLALISAEDIAPIRGQLNDVLQKISGREMELISLGQSEDAQKIYNKSEDSLRELVRSIAVAAAGGEVREAKAAGLRINSVLENRNRELKKISFNDPVLKDLTTTRDRLERELTKKSRVIKAGVAGLATFSVDGFEDKLPGDKIDTITGDNLQEIFKANSDFSDISGQTAKDHPVIRMVNGLYQYFAVLVKEKDLGNFNDDKVDIYLPDMKYELKDCRITHRLPANGGTYLFIRTEKKVEGLLRERRVNIQLRVSAEQGLIVPFSALKFSGNESDLAEMAVVQSGFAHFAKVKVGIRSGDKAVVTPLNKDAGITAGSLVVQNPAGIKEGDKLE</sequence>
<feature type="transmembrane region" description="Helical" evidence="2">
    <location>
        <begin position="152"/>
        <end position="178"/>
    </location>
</feature>
<dbReference type="EMBL" id="NBZD01000001">
    <property type="protein sequence ID" value="PNH19502.1"/>
    <property type="molecule type" value="Genomic_DNA"/>
</dbReference>
<dbReference type="InterPro" id="IPR058709">
    <property type="entry name" value="BSH_RND-rel"/>
</dbReference>
<gene>
    <name evidence="4" type="ORF">B7R76_01045</name>
</gene>
<dbReference type="Pfam" id="PF26018">
    <property type="entry name" value="BSH_RND_rel"/>
    <property type="match status" value="1"/>
</dbReference>
<evidence type="ECO:0000313" key="4">
    <source>
        <dbReference type="EMBL" id="PNH19502.1"/>
    </source>
</evidence>